<gene>
    <name evidence="1" type="primary">OLA.508</name>
</gene>
<reference evidence="1" key="2">
    <citation type="submission" date="2016-06" db="EMBL/GenBank/DDBJ databases">
        <title>The genome of a short-lived fish provides insights into sex chromosome evolution and the genetic control of aging.</title>
        <authorList>
            <person name="Reichwald K."/>
            <person name="Felder M."/>
            <person name="Petzold A."/>
            <person name="Koch P."/>
            <person name="Groth M."/>
            <person name="Platzer M."/>
        </authorList>
    </citation>
    <scope>NUCLEOTIDE SEQUENCE</scope>
    <source>
        <tissue evidence="1">Brain</tissue>
    </source>
</reference>
<dbReference type="EMBL" id="HAEJ01000731">
    <property type="protein sequence ID" value="SBS41188.1"/>
    <property type="molecule type" value="Transcribed_RNA"/>
</dbReference>
<proteinExistence type="predicted"/>
<name>A0A1A8U245_NOTFU</name>
<protein>
    <submittedName>
        <fullName evidence="1">TIA1 cytotoxic granule-associated RNA binding protein</fullName>
    </submittedName>
</protein>
<accession>A0A1A8U245</accession>
<feature type="non-terminal residue" evidence="1">
    <location>
        <position position="1"/>
    </location>
</feature>
<dbReference type="AlphaFoldDB" id="A0A1A8U245"/>
<reference evidence="1" key="1">
    <citation type="submission" date="2016-05" db="EMBL/GenBank/DDBJ databases">
        <authorList>
            <person name="Lavstsen T."/>
            <person name="Jespersen J.S."/>
        </authorList>
    </citation>
    <scope>NUCLEOTIDE SEQUENCE</scope>
    <source>
        <tissue evidence="1">Brain</tissue>
    </source>
</reference>
<evidence type="ECO:0000313" key="1">
    <source>
        <dbReference type="EMBL" id="SBS41188.1"/>
    </source>
</evidence>
<sequence length="37" mass="4587">FSVRADKYCTVFPPFFLMDKFGYQERFLYCIPFLHIF</sequence>
<organism evidence="1">
    <name type="scientific">Nothobranchius furzeri</name>
    <name type="common">Turquoise killifish</name>
    <dbReference type="NCBI Taxonomy" id="105023"/>
    <lineage>
        <taxon>Eukaryota</taxon>
        <taxon>Metazoa</taxon>
        <taxon>Chordata</taxon>
        <taxon>Craniata</taxon>
        <taxon>Vertebrata</taxon>
        <taxon>Euteleostomi</taxon>
        <taxon>Actinopterygii</taxon>
        <taxon>Neopterygii</taxon>
        <taxon>Teleostei</taxon>
        <taxon>Neoteleostei</taxon>
        <taxon>Acanthomorphata</taxon>
        <taxon>Ovalentaria</taxon>
        <taxon>Atherinomorphae</taxon>
        <taxon>Cyprinodontiformes</taxon>
        <taxon>Nothobranchiidae</taxon>
        <taxon>Nothobranchius</taxon>
    </lineage>
</organism>